<dbReference type="Gene3D" id="3.30.1150.10">
    <property type="match status" value="1"/>
</dbReference>
<dbReference type="PANTHER" id="PTHR34978:SF3">
    <property type="entry name" value="SLR0241 PROTEIN"/>
    <property type="match status" value="1"/>
</dbReference>
<comment type="caution">
    <text evidence="8">The sequence shown here is derived from an EMBL/GenBank/DDBJ whole genome shotgun (WGS) entry which is preliminary data.</text>
</comment>
<dbReference type="InterPro" id="IPR006260">
    <property type="entry name" value="TonB/TolA_C"/>
</dbReference>
<dbReference type="Proteomes" id="UP000434850">
    <property type="component" value="Unassembled WGS sequence"/>
</dbReference>
<comment type="subcellular location">
    <subcellularLocation>
        <location evidence="1">Membrane</location>
        <topology evidence="1">Single-pass membrane protein</topology>
    </subcellularLocation>
</comment>
<evidence type="ECO:0000256" key="6">
    <source>
        <dbReference type="SAM" id="Phobius"/>
    </source>
</evidence>
<keyword evidence="2 6" id="KW-0812">Transmembrane</keyword>
<evidence type="ECO:0000256" key="5">
    <source>
        <dbReference type="SAM" id="MobiDB-lite"/>
    </source>
</evidence>
<evidence type="ECO:0000256" key="2">
    <source>
        <dbReference type="ARBA" id="ARBA00022692"/>
    </source>
</evidence>
<feature type="domain" description="TonB C-terminal" evidence="7">
    <location>
        <begin position="455"/>
        <end position="549"/>
    </location>
</feature>
<feature type="transmembrane region" description="Helical" evidence="6">
    <location>
        <begin position="6"/>
        <end position="25"/>
    </location>
</feature>
<feature type="transmembrane region" description="Helical" evidence="6">
    <location>
        <begin position="37"/>
        <end position="56"/>
    </location>
</feature>
<keyword evidence="9" id="KW-1185">Reference proteome</keyword>
<reference evidence="8 9" key="1">
    <citation type="submission" date="2019-12" db="EMBL/GenBank/DDBJ databases">
        <title>Mucilaginibacter sp. HME9299 genome sequencing and assembly.</title>
        <authorList>
            <person name="Kang H."/>
            <person name="Kim H."/>
            <person name="Joh K."/>
        </authorList>
    </citation>
    <scope>NUCLEOTIDE SEQUENCE [LARGE SCALE GENOMIC DNA]</scope>
    <source>
        <strain evidence="8 9">HME9299</strain>
    </source>
</reference>
<dbReference type="RefSeq" id="WP_157539567.1">
    <property type="nucleotide sequence ID" value="NZ_WQLA01000001.1"/>
</dbReference>
<proteinExistence type="predicted"/>
<dbReference type="InterPro" id="IPR037682">
    <property type="entry name" value="TonB_C"/>
</dbReference>
<gene>
    <name evidence="8" type="ORF">GO816_01410</name>
</gene>
<evidence type="ECO:0000313" key="9">
    <source>
        <dbReference type="Proteomes" id="UP000434850"/>
    </source>
</evidence>
<dbReference type="EMBL" id="WQLA01000001">
    <property type="protein sequence ID" value="MVN89773.1"/>
    <property type="molecule type" value="Genomic_DNA"/>
</dbReference>
<dbReference type="GO" id="GO:0055085">
    <property type="term" value="P:transmembrane transport"/>
    <property type="evidence" value="ECO:0007669"/>
    <property type="project" value="InterPro"/>
</dbReference>
<accession>A0A6I4IPD0</accession>
<dbReference type="GO" id="GO:0016020">
    <property type="term" value="C:membrane"/>
    <property type="evidence" value="ECO:0007669"/>
    <property type="project" value="UniProtKB-SubCell"/>
</dbReference>
<dbReference type="PANTHER" id="PTHR34978">
    <property type="entry name" value="POSSIBLE SENSOR-TRANSDUCER PROTEIN BLAR"/>
    <property type="match status" value="1"/>
</dbReference>
<dbReference type="NCBIfam" id="TIGR01352">
    <property type="entry name" value="tonB_Cterm"/>
    <property type="match status" value="1"/>
</dbReference>
<evidence type="ECO:0000256" key="1">
    <source>
        <dbReference type="ARBA" id="ARBA00004167"/>
    </source>
</evidence>
<protein>
    <submittedName>
        <fullName evidence="8">TonB family protein</fullName>
    </submittedName>
</protein>
<dbReference type="OrthoDB" id="649093at2"/>
<feature type="region of interest" description="Disordered" evidence="5">
    <location>
        <begin position="381"/>
        <end position="435"/>
    </location>
</feature>
<dbReference type="Pfam" id="PF03544">
    <property type="entry name" value="TonB_C"/>
    <property type="match status" value="1"/>
</dbReference>
<name>A0A6I4IPD0_9SPHI</name>
<feature type="transmembrane region" description="Helical" evidence="6">
    <location>
        <begin position="267"/>
        <end position="287"/>
    </location>
</feature>
<feature type="transmembrane region" description="Helical" evidence="6">
    <location>
        <begin position="98"/>
        <end position="119"/>
    </location>
</feature>
<dbReference type="InterPro" id="IPR052173">
    <property type="entry name" value="Beta-lactam_resp_regulator"/>
</dbReference>
<dbReference type="PROSITE" id="PS52015">
    <property type="entry name" value="TONB_CTD"/>
    <property type="match status" value="1"/>
</dbReference>
<keyword evidence="3 6" id="KW-1133">Transmembrane helix</keyword>
<sequence length="572" mass="63484">MINFLQYLLEVNVYLALAYLGYWALLRRQTFYNANRAYLLTAIVVCFMIPLVQISFEARHTSVVTQALIQQGSMQATHSDTSVVTGDATLEPFKALTALYLAAVTVLLVLLLSRLYKLLKLISGGKRSKCDGYILVQVPETPSPFSFISYVFVANEDQMQPVILKHELVHINQKHSYDILLLEVVKVICWFNPVVYLLQNSLKTIHEFEADRLTAGKTEQDSYVDFLIAQACQNSGLSVANHFSEKNLLKSRIMKLYQKRSGKLARLNYLMALPLCAGMLCASSAAFSKEYGFKVEWGKAAFTTTGLNAKAVSSNADSLKKLRLKVTSGNTTAVTDQLKVNGASGKQLVYTAQNITENDKRNLKEKFGIKVETISAESNTTSIMALPPPPPATARNLSKYKLPPPPPPPIERPGSKKNKKNIPPPPPPIEGNLKDEDLTASERTQLKNEGKLVTYSFQELLKHVNRNMRYPAQAQKNNVTGTLLTSFRVDENREVSDVAIKQSANPILDSEAKNAVSSYKGKVIAKPGNYTMRLSFKLQYPDGKTSESYENKSELERPTAGTIIITAEGDSN</sequence>
<evidence type="ECO:0000313" key="8">
    <source>
        <dbReference type="EMBL" id="MVN89773.1"/>
    </source>
</evidence>
<organism evidence="8 9">
    <name type="scientific">Mucilaginibacter aquatilis</name>
    <dbReference type="NCBI Taxonomy" id="1517760"/>
    <lineage>
        <taxon>Bacteria</taxon>
        <taxon>Pseudomonadati</taxon>
        <taxon>Bacteroidota</taxon>
        <taxon>Sphingobacteriia</taxon>
        <taxon>Sphingobacteriales</taxon>
        <taxon>Sphingobacteriaceae</taxon>
        <taxon>Mucilaginibacter</taxon>
    </lineage>
</organism>
<dbReference type="Pfam" id="PF05569">
    <property type="entry name" value="Peptidase_M56"/>
    <property type="match status" value="1"/>
</dbReference>
<keyword evidence="4 6" id="KW-0472">Membrane</keyword>
<evidence type="ECO:0000256" key="4">
    <source>
        <dbReference type="ARBA" id="ARBA00023136"/>
    </source>
</evidence>
<dbReference type="SUPFAM" id="SSF74653">
    <property type="entry name" value="TolA/TonB C-terminal domain"/>
    <property type="match status" value="1"/>
</dbReference>
<dbReference type="AlphaFoldDB" id="A0A6I4IPD0"/>
<feature type="compositionally biased region" description="Pro residues" evidence="5">
    <location>
        <begin position="402"/>
        <end position="411"/>
    </location>
</feature>
<evidence type="ECO:0000259" key="7">
    <source>
        <dbReference type="PROSITE" id="PS52015"/>
    </source>
</evidence>
<dbReference type="InterPro" id="IPR008756">
    <property type="entry name" value="Peptidase_M56"/>
</dbReference>
<evidence type="ECO:0000256" key="3">
    <source>
        <dbReference type="ARBA" id="ARBA00022989"/>
    </source>
</evidence>